<sequence>MRGLHTAKRLAYDPSLGLGSFLPPPALHVVAVDYQQGLLDRLNEEVRGTEMSDMSVMQTIISAATDRTRVLAFNYASLALNNHFFLENLKPLSPPYPDHQHLISPTLAQEIRAQHGSLAQLKSTFSAAATGLFTSGYVWFVTDAAGNTAVVPTFGPGSVLVRSQMYMAYLKGLGGKESGGGDDLLTRYTTPPTSLSHPTAFDLLTSDSPPSTSTSSSSSSPSTPPPLSSSPSTSSRPRSTTRGQSLTLTAAGDTLYPLFCVSVHEHAWLSAGYGVWGKERWLKAFWDVVDWGKVSTAYEYFRVR</sequence>
<evidence type="ECO:0000256" key="2">
    <source>
        <dbReference type="SAM" id="MobiDB-lite"/>
    </source>
</evidence>
<evidence type="ECO:0000259" key="3">
    <source>
        <dbReference type="Pfam" id="PF02777"/>
    </source>
</evidence>
<dbReference type="SUPFAM" id="SSF46609">
    <property type="entry name" value="Fe,Mn superoxide dismutase (SOD), N-terminal domain"/>
    <property type="match status" value="1"/>
</dbReference>
<protein>
    <submittedName>
        <fullName evidence="4">Manganese/iron superoxide dismutase</fullName>
    </submittedName>
</protein>
<dbReference type="GO" id="GO:0004784">
    <property type="term" value="F:superoxide dismutase activity"/>
    <property type="evidence" value="ECO:0007669"/>
    <property type="project" value="InterPro"/>
</dbReference>
<dbReference type="Pfam" id="PF02777">
    <property type="entry name" value="Sod_Fe_C"/>
    <property type="match status" value="2"/>
</dbReference>
<feature type="domain" description="Manganese/iron superoxide dismutase C-terminal" evidence="3">
    <location>
        <begin position="106"/>
        <end position="153"/>
    </location>
</feature>
<organism evidence="4 5">
    <name type="scientific">Lentinula lateritia</name>
    <dbReference type="NCBI Taxonomy" id="40482"/>
    <lineage>
        <taxon>Eukaryota</taxon>
        <taxon>Fungi</taxon>
        <taxon>Dikarya</taxon>
        <taxon>Basidiomycota</taxon>
        <taxon>Agaricomycotina</taxon>
        <taxon>Agaricomycetes</taxon>
        <taxon>Agaricomycetidae</taxon>
        <taxon>Agaricales</taxon>
        <taxon>Marasmiineae</taxon>
        <taxon>Omphalotaceae</taxon>
        <taxon>Lentinula</taxon>
    </lineage>
</organism>
<dbReference type="Proteomes" id="UP001150238">
    <property type="component" value="Unassembled WGS sequence"/>
</dbReference>
<feature type="compositionally biased region" description="Low complexity" evidence="2">
    <location>
        <begin position="203"/>
        <end position="221"/>
    </location>
</feature>
<gene>
    <name evidence="4" type="ORF">C8J55DRAFT_418772</name>
</gene>
<dbReference type="InterPro" id="IPR036314">
    <property type="entry name" value="SOD_C_sf"/>
</dbReference>
<accession>A0A9W9AYF0</accession>
<comment type="function">
    <text evidence="1">Component of the mitochondrial ribosome (mitoribosome), a dedicated translation machinery responsible for the synthesis of mitochondrial genome-encoded proteins, including at least some of the essential transmembrane subunits of the mitochondrial respiratory chain. The mitoribosomes are attached to the mitochondrial inner membrane and translation products are cotranslationally integrated into the membrane.</text>
</comment>
<feature type="region of interest" description="Disordered" evidence="2">
    <location>
        <begin position="199"/>
        <end position="243"/>
    </location>
</feature>
<dbReference type="GO" id="GO:0046872">
    <property type="term" value="F:metal ion binding"/>
    <property type="evidence" value="ECO:0007669"/>
    <property type="project" value="InterPro"/>
</dbReference>
<name>A0A9W9AYF0_9AGAR</name>
<evidence type="ECO:0000256" key="1">
    <source>
        <dbReference type="ARBA" id="ARBA00037226"/>
    </source>
</evidence>
<dbReference type="PANTHER" id="PTHR43595">
    <property type="entry name" value="37S RIBOSOMAL PROTEIN S26, MITOCHONDRIAL"/>
    <property type="match status" value="1"/>
</dbReference>
<feature type="compositionally biased region" description="Low complexity" evidence="2">
    <location>
        <begin position="229"/>
        <end position="242"/>
    </location>
</feature>
<dbReference type="Gene3D" id="3.55.40.20">
    <property type="entry name" value="Iron/manganese superoxide dismutase, C-terminal domain"/>
    <property type="match status" value="1"/>
</dbReference>
<comment type="caution">
    <text evidence="4">The sequence shown here is derived from an EMBL/GenBank/DDBJ whole genome shotgun (WGS) entry which is preliminary data.</text>
</comment>
<dbReference type="SUPFAM" id="SSF54719">
    <property type="entry name" value="Fe,Mn superoxide dismutase (SOD), C-terminal domain"/>
    <property type="match status" value="1"/>
</dbReference>
<evidence type="ECO:0000313" key="5">
    <source>
        <dbReference type="Proteomes" id="UP001150238"/>
    </source>
</evidence>
<evidence type="ECO:0000313" key="4">
    <source>
        <dbReference type="EMBL" id="KAJ4492788.1"/>
    </source>
</evidence>
<proteinExistence type="predicted"/>
<dbReference type="InterPro" id="IPR019832">
    <property type="entry name" value="Mn/Fe_SOD_C"/>
</dbReference>
<feature type="domain" description="Manganese/iron superoxide dismutase C-terminal" evidence="3">
    <location>
        <begin position="248"/>
        <end position="295"/>
    </location>
</feature>
<dbReference type="EMBL" id="JANVFS010000004">
    <property type="protein sequence ID" value="KAJ4492788.1"/>
    <property type="molecule type" value="Genomic_DNA"/>
</dbReference>
<dbReference type="PANTHER" id="PTHR43595:SF2">
    <property type="entry name" value="SMALL RIBOSOMAL SUBUNIT PROTEIN MS42"/>
    <property type="match status" value="1"/>
</dbReference>
<dbReference type="InterPro" id="IPR036324">
    <property type="entry name" value="Mn/Fe_SOD_N_sf"/>
</dbReference>
<reference evidence="4" key="1">
    <citation type="submission" date="2022-08" db="EMBL/GenBank/DDBJ databases">
        <authorList>
            <consortium name="DOE Joint Genome Institute"/>
            <person name="Min B."/>
            <person name="Riley R."/>
            <person name="Sierra-Patev S."/>
            <person name="Naranjo-Ortiz M."/>
            <person name="Looney B."/>
            <person name="Konkel Z."/>
            <person name="Slot J.C."/>
            <person name="Sakamoto Y."/>
            <person name="Steenwyk J.L."/>
            <person name="Rokas A."/>
            <person name="Carro J."/>
            <person name="Camarero S."/>
            <person name="Ferreira P."/>
            <person name="Molpeceres G."/>
            <person name="Ruiz-Duenas F.J."/>
            <person name="Serrano A."/>
            <person name="Henrissat B."/>
            <person name="Drula E."/>
            <person name="Hughes K.W."/>
            <person name="Mata J.L."/>
            <person name="Ishikawa N.K."/>
            <person name="Vargas-Isla R."/>
            <person name="Ushijima S."/>
            <person name="Smith C.A."/>
            <person name="Ahrendt S."/>
            <person name="Andreopoulos W."/>
            <person name="He G."/>
            <person name="Labutti K."/>
            <person name="Lipzen A."/>
            <person name="Ng V."/>
            <person name="Sandor L."/>
            <person name="Barry K."/>
            <person name="Martinez A.T."/>
            <person name="Xiao Y."/>
            <person name="Gibbons J.G."/>
            <person name="Terashima K."/>
            <person name="Hibbett D.S."/>
            <person name="Grigoriev I.V."/>
        </authorList>
    </citation>
    <scope>NUCLEOTIDE SEQUENCE</scope>
    <source>
        <strain evidence="4">Sp2 HRB7682 ss15</strain>
    </source>
</reference>
<reference evidence="4" key="2">
    <citation type="journal article" date="2023" name="Proc. Natl. Acad. Sci. U.S.A.">
        <title>A global phylogenomic analysis of the shiitake genus Lentinula.</title>
        <authorList>
            <person name="Sierra-Patev S."/>
            <person name="Min B."/>
            <person name="Naranjo-Ortiz M."/>
            <person name="Looney B."/>
            <person name="Konkel Z."/>
            <person name="Slot J.C."/>
            <person name="Sakamoto Y."/>
            <person name="Steenwyk J.L."/>
            <person name="Rokas A."/>
            <person name="Carro J."/>
            <person name="Camarero S."/>
            <person name="Ferreira P."/>
            <person name="Molpeceres G."/>
            <person name="Ruiz-Duenas F.J."/>
            <person name="Serrano A."/>
            <person name="Henrissat B."/>
            <person name="Drula E."/>
            <person name="Hughes K.W."/>
            <person name="Mata J.L."/>
            <person name="Ishikawa N.K."/>
            <person name="Vargas-Isla R."/>
            <person name="Ushijima S."/>
            <person name="Smith C.A."/>
            <person name="Donoghue J."/>
            <person name="Ahrendt S."/>
            <person name="Andreopoulos W."/>
            <person name="He G."/>
            <person name="LaButti K."/>
            <person name="Lipzen A."/>
            <person name="Ng V."/>
            <person name="Riley R."/>
            <person name="Sandor L."/>
            <person name="Barry K."/>
            <person name="Martinez A.T."/>
            <person name="Xiao Y."/>
            <person name="Gibbons J.G."/>
            <person name="Terashima K."/>
            <person name="Grigoriev I.V."/>
            <person name="Hibbett D."/>
        </authorList>
    </citation>
    <scope>NUCLEOTIDE SEQUENCE</scope>
    <source>
        <strain evidence="4">Sp2 HRB7682 ss15</strain>
    </source>
</reference>
<dbReference type="GO" id="GO:0005737">
    <property type="term" value="C:cytoplasm"/>
    <property type="evidence" value="ECO:0007669"/>
    <property type="project" value="TreeGrafter"/>
</dbReference>
<dbReference type="AlphaFoldDB" id="A0A9W9AYF0"/>